<dbReference type="RefSeq" id="WP_012374049.1">
    <property type="nucleotide sequence ID" value="NC_010571.1"/>
</dbReference>
<dbReference type="InterPro" id="IPR021327">
    <property type="entry name" value="DUF2934"/>
</dbReference>
<feature type="compositionally biased region" description="Polar residues" evidence="1">
    <location>
        <begin position="1"/>
        <end position="16"/>
    </location>
</feature>
<keyword evidence="3" id="KW-1185">Reference proteome</keyword>
<reference evidence="2 3" key="1">
    <citation type="journal article" date="2011" name="J. Bacteriol.">
        <title>Genome sequence of the verrucomicrobium Opitutus terrae PB90-1, an abundant inhabitant of rice paddy soil ecosystems.</title>
        <authorList>
            <person name="van Passel M.W."/>
            <person name="Kant R."/>
            <person name="Palva A."/>
            <person name="Copeland A."/>
            <person name="Lucas S."/>
            <person name="Lapidus A."/>
            <person name="Glavina del Rio T."/>
            <person name="Pitluck S."/>
            <person name="Goltsman E."/>
            <person name="Clum A."/>
            <person name="Sun H."/>
            <person name="Schmutz J."/>
            <person name="Larimer F.W."/>
            <person name="Land M.L."/>
            <person name="Hauser L."/>
            <person name="Kyrpides N."/>
            <person name="Mikhailova N."/>
            <person name="Richardson P.P."/>
            <person name="Janssen P.H."/>
            <person name="de Vos W.M."/>
            <person name="Smidt H."/>
        </authorList>
    </citation>
    <scope>NUCLEOTIDE SEQUENCE [LARGE SCALE GENOMIC DNA]</scope>
    <source>
        <strain evidence="3">DSM 11246 / JCM 15787 / PB90-1</strain>
    </source>
</reference>
<dbReference type="Proteomes" id="UP000007013">
    <property type="component" value="Chromosome"/>
</dbReference>
<name>B1ZPJ2_OPITP</name>
<dbReference type="HOGENOM" id="CLU_2539291_0_0_0"/>
<evidence type="ECO:0000313" key="3">
    <source>
        <dbReference type="Proteomes" id="UP000007013"/>
    </source>
</evidence>
<dbReference type="Pfam" id="PF11154">
    <property type="entry name" value="DUF2934"/>
    <property type="match status" value="1"/>
</dbReference>
<dbReference type="KEGG" id="ote:Oter_1226"/>
<sequence length="83" mass="9065">MTITNAAPTNIQTTETGPVAPGELLPGLVITDRAAREEVQHLAYGFWEQEGCPSDRALDHWLRAESDVVSPTRHDGQPTRIDG</sequence>
<dbReference type="OrthoDB" id="200347at2"/>
<feature type="region of interest" description="Disordered" evidence="1">
    <location>
        <begin position="1"/>
        <end position="22"/>
    </location>
</feature>
<evidence type="ECO:0008006" key="4">
    <source>
        <dbReference type="Google" id="ProtNLM"/>
    </source>
</evidence>
<dbReference type="STRING" id="452637.Oter_1226"/>
<protein>
    <recommendedName>
        <fullName evidence="4">DUF2934 domain-containing protein</fullName>
    </recommendedName>
</protein>
<dbReference type="AlphaFoldDB" id="B1ZPJ2"/>
<gene>
    <name evidence="2" type="ordered locus">Oter_1226</name>
</gene>
<organism evidence="2 3">
    <name type="scientific">Opitutus terrae (strain DSM 11246 / JCM 15787 / PB90-1)</name>
    <dbReference type="NCBI Taxonomy" id="452637"/>
    <lineage>
        <taxon>Bacteria</taxon>
        <taxon>Pseudomonadati</taxon>
        <taxon>Verrucomicrobiota</taxon>
        <taxon>Opitutia</taxon>
        <taxon>Opitutales</taxon>
        <taxon>Opitutaceae</taxon>
        <taxon>Opitutus</taxon>
    </lineage>
</organism>
<dbReference type="EMBL" id="CP001032">
    <property type="protein sequence ID" value="ACB74511.1"/>
    <property type="molecule type" value="Genomic_DNA"/>
</dbReference>
<evidence type="ECO:0000256" key="1">
    <source>
        <dbReference type="SAM" id="MobiDB-lite"/>
    </source>
</evidence>
<evidence type="ECO:0000313" key="2">
    <source>
        <dbReference type="EMBL" id="ACB74511.1"/>
    </source>
</evidence>
<proteinExistence type="predicted"/>
<accession>B1ZPJ2</accession>